<evidence type="ECO:0000313" key="12">
    <source>
        <dbReference type="EMBL" id="KAK7089558.1"/>
    </source>
</evidence>
<dbReference type="Pfam" id="PF00104">
    <property type="entry name" value="Hormone_recep"/>
    <property type="match status" value="1"/>
</dbReference>
<dbReference type="AlphaFoldDB" id="A0AAN9AMB2"/>
<keyword evidence="6" id="KW-0804">Transcription</keyword>
<dbReference type="GO" id="GO:0043565">
    <property type="term" value="F:sequence-specific DNA binding"/>
    <property type="evidence" value="ECO:0007669"/>
    <property type="project" value="InterPro"/>
</dbReference>
<dbReference type="InterPro" id="IPR000536">
    <property type="entry name" value="Nucl_hrmn_rcpt_lig-bd"/>
</dbReference>
<dbReference type="EMBL" id="JBAMIC010001236">
    <property type="protein sequence ID" value="KAK7089558.1"/>
    <property type="molecule type" value="Genomic_DNA"/>
</dbReference>
<evidence type="ECO:0000313" key="13">
    <source>
        <dbReference type="Proteomes" id="UP001374579"/>
    </source>
</evidence>
<keyword evidence="2" id="KW-0863">Zinc-finger</keyword>
<evidence type="ECO:0000256" key="5">
    <source>
        <dbReference type="ARBA" id="ARBA00023125"/>
    </source>
</evidence>
<dbReference type="PROSITE" id="PS51030">
    <property type="entry name" value="NUCLEAR_REC_DBD_2"/>
    <property type="match status" value="1"/>
</dbReference>
<keyword evidence="5" id="KW-0238">DNA-binding</keyword>
<evidence type="ECO:0000259" key="10">
    <source>
        <dbReference type="PROSITE" id="PS51030"/>
    </source>
</evidence>
<feature type="domain" description="NR LBD" evidence="11">
    <location>
        <begin position="251"/>
        <end position="483"/>
    </location>
</feature>
<evidence type="ECO:0000256" key="2">
    <source>
        <dbReference type="ARBA" id="ARBA00022771"/>
    </source>
</evidence>
<evidence type="ECO:0000256" key="7">
    <source>
        <dbReference type="ARBA" id="ARBA00023170"/>
    </source>
</evidence>
<feature type="region of interest" description="Disordered" evidence="9">
    <location>
        <begin position="62"/>
        <end position="104"/>
    </location>
</feature>
<dbReference type="Gene3D" id="1.10.565.10">
    <property type="entry name" value="Retinoid X Receptor"/>
    <property type="match status" value="1"/>
</dbReference>
<reference evidence="12 13" key="1">
    <citation type="submission" date="2024-02" db="EMBL/GenBank/DDBJ databases">
        <title>Chromosome-scale genome assembly of the rough periwinkle Littorina saxatilis.</title>
        <authorList>
            <person name="De Jode A."/>
            <person name="Faria R."/>
            <person name="Formenti G."/>
            <person name="Sims Y."/>
            <person name="Smith T.P."/>
            <person name="Tracey A."/>
            <person name="Wood J.M.D."/>
            <person name="Zagrodzka Z.B."/>
            <person name="Johannesson K."/>
            <person name="Butlin R.K."/>
            <person name="Leder E.H."/>
        </authorList>
    </citation>
    <scope>NUCLEOTIDE SEQUENCE [LARGE SCALE GENOMIC DNA]</scope>
    <source>
        <strain evidence="12">Snail1</strain>
        <tissue evidence="12">Muscle</tissue>
    </source>
</reference>
<comment type="caution">
    <text evidence="12">The sequence shown here is derived from an EMBL/GenBank/DDBJ whole genome shotgun (WGS) entry which is preliminary data.</text>
</comment>
<accession>A0AAN9AMB2</accession>
<dbReference type="Proteomes" id="UP001374579">
    <property type="component" value="Unassembled WGS sequence"/>
</dbReference>
<organism evidence="12 13">
    <name type="scientific">Littorina saxatilis</name>
    <dbReference type="NCBI Taxonomy" id="31220"/>
    <lineage>
        <taxon>Eukaryota</taxon>
        <taxon>Metazoa</taxon>
        <taxon>Spiralia</taxon>
        <taxon>Lophotrochozoa</taxon>
        <taxon>Mollusca</taxon>
        <taxon>Gastropoda</taxon>
        <taxon>Caenogastropoda</taxon>
        <taxon>Littorinimorpha</taxon>
        <taxon>Littorinoidea</taxon>
        <taxon>Littorinidae</taxon>
        <taxon>Littorina</taxon>
    </lineage>
</organism>
<evidence type="ECO:0000256" key="6">
    <source>
        <dbReference type="ARBA" id="ARBA00023163"/>
    </source>
</evidence>
<dbReference type="SMART" id="SM00399">
    <property type="entry name" value="ZnF_C4"/>
    <property type="match status" value="1"/>
</dbReference>
<evidence type="ECO:0000256" key="1">
    <source>
        <dbReference type="ARBA" id="ARBA00022723"/>
    </source>
</evidence>
<protein>
    <submittedName>
        <fullName evidence="12">Uncharacterized protein</fullName>
    </submittedName>
</protein>
<gene>
    <name evidence="12" type="ORF">V1264_024294</name>
</gene>
<proteinExistence type="predicted"/>
<dbReference type="PROSITE" id="PS51843">
    <property type="entry name" value="NR_LBD"/>
    <property type="match status" value="1"/>
</dbReference>
<evidence type="ECO:0000256" key="9">
    <source>
        <dbReference type="SAM" id="MobiDB-lite"/>
    </source>
</evidence>
<keyword evidence="4" id="KW-0805">Transcription regulation</keyword>
<keyword evidence="7" id="KW-0675">Receptor</keyword>
<keyword evidence="8" id="KW-0539">Nucleus</keyword>
<dbReference type="GO" id="GO:0003700">
    <property type="term" value="F:DNA-binding transcription factor activity"/>
    <property type="evidence" value="ECO:0007669"/>
    <property type="project" value="InterPro"/>
</dbReference>
<evidence type="ECO:0000256" key="8">
    <source>
        <dbReference type="ARBA" id="ARBA00023242"/>
    </source>
</evidence>
<dbReference type="InterPro" id="IPR001628">
    <property type="entry name" value="Znf_hrmn_rcpt"/>
</dbReference>
<dbReference type="SUPFAM" id="SSF57716">
    <property type="entry name" value="Glucocorticoid receptor-like (DNA-binding domain)"/>
    <property type="match status" value="1"/>
</dbReference>
<keyword evidence="13" id="KW-1185">Reference proteome</keyword>
<dbReference type="InterPro" id="IPR001723">
    <property type="entry name" value="Nuclear_hrmn_rcpt"/>
</dbReference>
<sequence length="487" mass="54758">MWEGDSTTGDLSIFGSYLLICGETGNDASTQDVKVISEAEDSNDADCGYVYNDNVSDLSYLHPDSTSDGWPNTPSSPDHSPPPNALITLSTPSTPGVKKSPRQIPKTLPPCRICGDPASGFHYGVNSCEACKGFYRRTLKSHRPHRCRGGGENCVIKGGNPRKICGFCRYRRCLSLGMCPEAIKPGRYTHTKRTQDTLEVLQMKAKASGCAVSDEEVDSIVQQLLKMDNHVLTNTYVSEHVIAHKHTKVFEEQRLKRETFGLHNDVLADDLYNDIYRRTGIDVDNRKYLINFFATCIEKHVPGYVRFAKGVPGFSDLPVKDQITLLKHGREEFWIIGSYRGFNSEHRTFVAPNGTAWTEMDYRHRMGQEFATYEFDMADKLKALRLSPPETVVLKTLCLTASDRCALEDPGKAEALQVRLMQVYLRLVRRRQEEEQRGVVAASMGCVVNLRDMSQLSRISSYQRALFREALDTHPVLRELVTFPGDT</sequence>
<feature type="domain" description="Nuclear receptor" evidence="10">
    <location>
        <begin position="108"/>
        <end position="185"/>
    </location>
</feature>
<dbReference type="SUPFAM" id="SSF48508">
    <property type="entry name" value="Nuclear receptor ligand-binding domain"/>
    <property type="match status" value="1"/>
</dbReference>
<name>A0AAN9AMB2_9CAEN</name>
<evidence type="ECO:0000259" key="11">
    <source>
        <dbReference type="PROSITE" id="PS51843"/>
    </source>
</evidence>
<dbReference type="InterPro" id="IPR035500">
    <property type="entry name" value="NHR-like_dom_sf"/>
</dbReference>
<dbReference type="Gene3D" id="3.30.50.10">
    <property type="entry name" value="Erythroid Transcription Factor GATA-1, subunit A"/>
    <property type="match status" value="1"/>
</dbReference>
<keyword evidence="1" id="KW-0479">Metal-binding</keyword>
<dbReference type="PRINTS" id="PR00047">
    <property type="entry name" value="STROIDFINGER"/>
</dbReference>
<feature type="compositionally biased region" description="Polar residues" evidence="9">
    <location>
        <begin position="64"/>
        <end position="78"/>
    </location>
</feature>
<evidence type="ECO:0000256" key="4">
    <source>
        <dbReference type="ARBA" id="ARBA00023015"/>
    </source>
</evidence>
<dbReference type="Pfam" id="PF00105">
    <property type="entry name" value="zf-C4"/>
    <property type="match status" value="1"/>
</dbReference>
<evidence type="ECO:0000256" key="3">
    <source>
        <dbReference type="ARBA" id="ARBA00022833"/>
    </source>
</evidence>
<dbReference type="CDD" id="cd06916">
    <property type="entry name" value="NR_DBD_like"/>
    <property type="match status" value="1"/>
</dbReference>
<dbReference type="PANTHER" id="PTHR24082">
    <property type="entry name" value="NUCLEAR HORMONE RECEPTOR"/>
    <property type="match status" value="1"/>
</dbReference>
<dbReference type="GO" id="GO:0008270">
    <property type="term" value="F:zinc ion binding"/>
    <property type="evidence" value="ECO:0007669"/>
    <property type="project" value="UniProtKB-KW"/>
</dbReference>
<dbReference type="InterPro" id="IPR013088">
    <property type="entry name" value="Znf_NHR/GATA"/>
</dbReference>
<keyword evidence="3" id="KW-0862">Zinc</keyword>
<dbReference type="SMART" id="SM00430">
    <property type="entry name" value="HOLI"/>
    <property type="match status" value="1"/>
</dbReference>
<dbReference type="PRINTS" id="PR00398">
    <property type="entry name" value="STRDHORMONER"/>
</dbReference>
<dbReference type="InterPro" id="IPR050234">
    <property type="entry name" value="Nuclear_hormone_rcpt_NR1"/>
</dbReference>